<name>A0A0A9HKQ8_ARUDO</name>
<dbReference type="AlphaFoldDB" id="A0A0A9HKQ8"/>
<dbReference type="EMBL" id="GBRH01160559">
    <property type="protein sequence ID" value="JAE37337.1"/>
    <property type="molecule type" value="Transcribed_RNA"/>
</dbReference>
<protein>
    <submittedName>
        <fullName evidence="1">Uncharacterized protein</fullName>
    </submittedName>
</protein>
<reference evidence="1" key="2">
    <citation type="journal article" date="2015" name="Data Brief">
        <title>Shoot transcriptome of the giant reed, Arundo donax.</title>
        <authorList>
            <person name="Barrero R.A."/>
            <person name="Guerrero F.D."/>
            <person name="Moolhuijzen P."/>
            <person name="Goolsby J.A."/>
            <person name="Tidwell J."/>
            <person name="Bellgard S.E."/>
            <person name="Bellgard M.I."/>
        </authorList>
    </citation>
    <scope>NUCLEOTIDE SEQUENCE</scope>
    <source>
        <tissue evidence="1">Shoot tissue taken approximately 20 cm above the soil surface</tissue>
    </source>
</reference>
<reference evidence="1" key="1">
    <citation type="submission" date="2014-09" db="EMBL/GenBank/DDBJ databases">
        <authorList>
            <person name="Magalhaes I.L.F."/>
            <person name="Oliveira U."/>
            <person name="Santos F.R."/>
            <person name="Vidigal T.H.D.A."/>
            <person name="Brescovit A.D."/>
            <person name="Santos A.J."/>
        </authorList>
    </citation>
    <scope>NUCLEOTIDE SEQUENCE</scope>
    <source>
        <tissue evidence="1">Shoot tissue taken approximately 20 cm above the soil surface</tissue>
    </source>
</reference>
<accession>A0A0A9HKQ8</accession>
<organism evidence="1">
    <name type="scientific">Arundo donax</name>
    <name type="common">Giant reed</name>
    <name type="synonym">Donax arundinaceus</name>
    <dbReference type="NCBI Taxonomy" id="35708"/>
    <lineage>
        <taxon>Eukaryota</taxon>
        <taxon>Viridiplantae</taxon>
        <taxon>Streptophyta</taxon>
        <taxon>Embryophyta</taxon>
        <taxon>Tracheophyta</taxon>
        <taxon>Spermatophyta</taxon>
        <taxon>Magnoliopsida</taxon>
        <taxon>Liliopsida</taxon>
        <taxon>Poales</taxon>
        <taxon>Poaceae</taxon>
        <taxon>PACMAD clade</taxon>
        <taxon>Arundinoideae</taxon>
        <taxon>Arundineae</taxon>
        <taxon>Arundo</taxon>
    </lineage>
</organism>
<sequence>MRILLWSCARSKLTIVNRRSRYGNYSQVSGSTILHFCSNYFCGKSIGVDRG</sequence>
<proteinExistence type="predicted"/>
<evidence type="ECO:0000313" key="1">
    <source>
        <dbReference type="EMBL" id="JAE37337.1"/>
    </source>
</evidence>